<dbReference type="Proteomes" id="UP000786811">
    <property type="component" value="Unassembled WGS sequence"/>
</dbReference>
<evidence type="ECO:0000313" key="1">
    <source>
        <dbReference type="EMBL" id="CAG5075170.1"/>
    </source>
</evidence>
<dbReference type="AlphaFoldDB" id="A0A8J2H2D3"/>
<name>A0A8J2H2D3_COTCN</name>
<reference evidence="1" key="1">
    <citation type="submission" date="2021-04" db="EMBL/GenBank/DDBJ databases">
        <authorList>
            <person name="Chebbi M.A.C M."/>
        </authorList>
    </citation>
    <scope>NUCLEOTIDE SEQUENCE</scope>
</reference>
<keyword evidence="2" id="KW-1185">Reference proteome</keyword>
<gene>
    <name evidence="1" type="ORF">HICCMSTLAB_LOCUS1324</name>
</gene>
<evidence type="ECO:0000313" key="2">
    <source>
        <dbReference type="Proteomes" id="UP000786811"/>
    </source>
</evidence>
<protein>
    <submittedName>
        <fullName evidence="1">Uncharacterized protein</fullName>
    </submittedName>
</protein>
<dbReference type="EMBL" id="CAJNRD030001116">
    <property type="protein sequence ID" value="CAG5075170.1"/>
    <property type="molecule type" value="Genomic_DNA"/>
</dbReference>
<accession>A0A8J2H2D3</accession>
<sequence length="232" mass="25586">MDSDNDLDDDYNDFTNLGHWCYKIVWEYQPLESTREDQSPEFKRSIIRASSNILLIRGDINRHNFTIMPLKSLKRLPSFIRPDLGMSIALLKLNIGKEISVSGNRVQASPFPQVPNFASIIITGSDNLKPVWRKINPEDALGVSVHEHDTPSGPQIPDTAKRVMASSSSNTPVDLKADAVDSFRVTFLVKNFLLLLQVPEPPGSVVAASAQESSGGMKRNPGDAFVVALQVS</sequence>
<proteinExistence type="predicted"/>
<organism evidence="1 2">
    <name type="scientific">Cotesia congregata</name>
    <name type="common">Parasitoid wasp</name>
    <name type="synonym">Apanteles congregatus</name>
    <dbReference type="NCBI Taxonomy" id="51543"/>
    <lineage>
        <taxon>Eukaryota</taxon>
        <taxon>Metazoa</taxon>
        <taxon>Ecdysozoa</taxon>
        <taxon>Arthropoda</taxon>
        <taxon>Hexapoda</taxon>
        <taxon>Insecta</taxon>
        <taxon>Pterygota</taxon>
        <taxon>Neoptera</taxon>
        <taxon>Endopterygota</taxon>
        <taxon>Hymenoptera</taxon>
        <taxon>Apocrita</taxon>
        <taxon>Ichneumonoidea</taxon>
        <taxon>Braconidae</taxon>
        <taxon>Microgastrinae</taxon>
        <taxon>Cotesia</taxon>
    </lineage>
</organism>
<comment type="caution">
    <text evidence="1">The sequence shown here is derived from an EMBL/GenBank/DDBJ whole genome shotgun (WGS) entry which is preliminary data.</text>
</comment>